<reference evidence="4 5" key="1">
    <citation type="journal article" date="2024" name="Insects">
        <title>An Improved Chromosome-Level Genome Assembly of the Firefly Pyrocoelia pectoralis.</title>
        <authorList>
            <person name="Fu X."/>
            <person name="Meyer-Rochow V.B."/>
            <person name="Ballantyne L."/>
            <person name="Zhu X."/>
        </authorList>
    </citation>
    <scope>NUCLEOTIDE SEQUENCE [LARGE SCALE GENOMIC DNA]</scope>
    <source>
        <strain evidence="4">XCY_ONT2</strain>
    </source>
</reference>
<keyword evidence="2 3" id="KW-0040">ANK repeat</keyword>
<dbReference type="PROSITE" id="PS50088">
    <property type="entry name" value="ANK_REPEAT"/>
    <property type="match status" value="2"/>
</dbReference>
<accession>A0AAN7VET5</accession>
<dbReference type="Proteomes" id="UP001329430">
    <property type="component" value="Chromosome 5"/>
</dbReference>
<sequence length="1455" mass="168582">MRNHYYIIKSFSIRPGTDDNGKDYEIKIAALLSLRCMNNASIQNMWLIRNANKCGNFDDIILSYENKDGNNVTYLMQLTLEKEAKTIKRREFLIDKRHFYLSKYYDSMKHIKREIDAESSTKSDVMKHLDRNRNSIVYILFTPRQSPKSDYLISVRETSNAESARSLHKCINTNGQIFSFDYEKLNFKVQNEYRHWMDNFYLFTEQITVDKADAVIQSYIANLIRPTTISKSVMDELYQKFISFLYQWSKGNVGGYYPITRTIILKVLFECLIKPYMWNFEVSKPDNHCDNSFSCVSQSVITVIHSDRVVMQFLKNHLYRIIKEYIDVKEHKVLWKRHPEIISKEILRVTGRYKKITMEVAYEYLWKTNKLPLILKTHVNDSYKLLLQLLKVFHDIFKVIVLTDNIPNTSGNLEICSSLKDLSESNRIFILNYPVRLQNRKFVQLASFVPPEEFHLISIKDVVYILMDRFNIGNSPPPTPKFFIEQSFEAIWMKWDVLKKVIGDKFVIHCRSSEGVNVLLNKAAMSLEEDNISICQPNLPDLSKCRIIIVFNFNEIGEIVKKWHHFSVHFLMFHECLELEWINTCGAHTDISGYRKVRDDQCLNYHRTFAEFHSVVEVMGPECIIISAYPGMGKSAMLAHIANMAPTDRWLLRVNLLDHTSYYKEKLTSVDQIIQYFARSSITNPLAQLVFDFHVKSKNVMLLFDGFDEVPMHLQKKVVKMILKCKDLGCSIYLTTRTNMQPLLEDSLQTFARSITQFSHQDQLQYLTEYFTSNCSSTDELIGNFSRNLLEAASYNLKDHDREFTGIPLQAKLLCQVFKKDCDNYLRTKSFEHKPFDLIYLYKHFIREKFIIVCQKLGKGFEDTLNTLNECRTLYALQLIFLKEDLECLNIDKRLNEILQVLPHHQFQKDGIIIVRNDTEIRFIHRTFAEYLVAKWLSKNVNNERNGKIILSLVRKIFDTNFITVRNMFDRLMAKNRPLHLAIMNLDIDNVKLILKADEHALSLLDRGGRSVFHLIASWGDKSAFPNRKIIDILNFIGKLECNKDGLLSYTPIDYAVASNCLDIGELLCSRLKMLKKCVIHEELYKAISSVGLDTSNHAHLDCVLLIHKVTAELKNLEKQVCTSKQMEAIISGEILAEIPTGHKFHISDECGITPLHLAAVHGRSHIIQALLKQNIDVNASDESGKTPLHWAAVKGHLNVVEVLLSHSANVNKADNDGMTVLHYLFMMNVERDAEIITLLLENHGNLIAKDKYDRTVFFYAFLCNKERYVSHMYDVTTSRHLLLKNLSYDNVIHWAAFAGDEDIVKLLVHFVINGYVGDDYGVIYVNTFKDDEDPIKTLLDSLNLSDDNYERTSSSCSPSLNERPNLVSDLTFNSTNLKVSYKCDWCPLRLVVSNNNTKVGTYLLTASVCITQEMMDILQKAVRSGNEFVLTSLFSILQSSNIMKVDEHCTYIYY</sequence>
<dbReference type="InterPro" id="IPR036770">
    <property type="entry name" value="Ankyrin_rpt-contain_sf"/>
</dbReference>
<feature type="repeat" description="ANK" evidence="3">
    <location>
        <begin position="1184"/>
        <end position="1216"/>
    </location>
</feature>
<dbReference type="GO" id="GO:0005737">
    <property type="term" value="C:cytoplasm"/>
    <property type="evidence" value="ECO:0007669"/>
    <property type="project" value="TreeGrafter"/>
</dbReference>
<gene>
    <name evidence="4" type="ORF">RI129_007798</name>
</gene>
<dbReference type="PANTHER" id="PTHR24198:SF165">
    <property type="entry name" value="ANKYRIN REPEAT-CONTAINING PROTEIN-RELATED"/>
    <property type="match status" value="1"/>
</dbReference>
<organism evidence="4 5">
    <name type="scientific">Pyrocoelia pectoralis</name>
    <dbReference type="NCBI Taxonomy" id="417401"/>
    <lineage>
        <taxon>Eukaryota</taxon>
        <taxon>Metazoa</taxon>
        <taxon>Ecdysozoa</taxon>
        <taxon>Arthropoda</taxon>
        <taxon>Hexapoda</taxon>
        <taxon>Insecta</taxon>
        <taxon>Pterygota</taxon>
        <taxon>Neoptera</taxon>
        <taxon>Endopterygota</taxon>
        <taxon>Coleoptera</taxon>
        <taxon>Polyphaga</taxon>
        <taxon>Elateriformia</taxon>
        <taxon>Elateroidea</taxon>
        <taxon>Lampyridae</taxon>
        <taxon>Lampyrinae</taxon>
        <taxon>Pyrocoelia</taxon>
    </lineage>
</organism>
<comment type="caution">
    <text evidence="4">The sequence shown here is derived from an EMBL/GenBank/DDBJ whole genome shotgun (WGS) entry which is preliminary data.</text>
</comment>
<name>A0AAN7VET5_9COLE</name>
<evidence type="ECO:0000256" key="1">
    <source>
        <dbReference type="ARBA" id="ARBA00022737"/>
    </source>
</evidence>
<dbReference type="Gene3D" id="1.25.40.20">
    <property type="entry name" value="Ankyrin repeat-containing domain"/>
    <property type="match status" value="2"/>
</dbReference>
<evidence type="ECO:0000256" key="2">
    <source>
        <dbReference type="ARBA" id="ARBA00023043"/>
    </source>
</evidence>
<feature type="repeat" description="ANK" evidence="3">
    <location>
        <begin position="1151"/>
        <end position="1183"/>
    </location>
</feature>
<keyword evidence="5" id="KW-1185">Reference proteome</keyword>
<dbReference type="SUPFAM" id="SSF48403">
    <property type="entry name" value="Ankyrin repeat"/>
    <property type="match status" value="1"/>
</dbReference>
<proteinExistence type="predicted"/>
<dbReference type="SUPFAM" id="SSF52540">
    <property type="entry name" value="P-loop containing nucleoside triphosphate hydrolases"/>
    <property type="match status" value="1"/>
</dbReference>
<protein>
    <submittedName>
        <fullName evidence="4">Uncharacterized protein</fullName>
    </submittedName>
</protein>
<dbReference type="InterPro" id="IPR002110">
    <property type="entry name" value="Ankyrin_rpt"/>
</dbReference>
<evidence type="ECO:0000256" key="3">
    <source>
        <dbReference type="PROSITE-ProRule" id="PRU00023"/>
    </source>
</evidence>
<dbReference type="PRINTS" id="PR01415">
    <property type="entry name" value="ANKYRIN"/>
</dbReference>
<dbReference type="Gene3D" id="3.40.50.300">
    <property type="entry name" value="P-loop containing nucleotide triphosphate hydrolases"/>
    <property type="match status" value="1"/>
</dbReference>
<dbReference type="SMART" id="SM00248">
    <property type="entry name" value="ANK"/>
    <property type="match status" value="6"/>
</dbReference>
<keyword evidence="1" id="KW-0677">Repeat</keyword>
<evidence type="ECO:0000313" key="5">
    <source>
        <dbReference type="Proteomes" id="UP001329430"/>
    </source>
</evidence>
<dbReference type="PROSITE" id="PS50297">
    <property type="entry name" value="ANK_REP_REGION"/>
    <property type="match status" value="2"/>
</dbReference>
<dbReference type="Pfam" id="PF12796">
    <property type="entry name" value="Ank_2"/>
    <property type="match status" value="1"/>
</dbReference>
<dbReference type="InterPro" id="IPR027417">
    <property type="entry name" value="P-loop_NTPase"/>
</dbReference>
<evidence type="ECO:0000313" key="4">
    <source>
        <dbReference type="EMBL" id="KAK5643953.1"/>
    </source>
</evidence>
<dbReference type="PANTHER" id="PTHR24198">
    <property type="entry name" value="ANKYRIN REPEAT AND PROTEIN KINASE DOMAIN-CONTAINING PROTEIN"/>
    <property type="match status" value="1"/>
</dbReference>
<dbReference type="EMBL" id="JAVRBK010000005">
    <property type="protein sequence ID" value="KAK5643953.1"/>
    <property type="molecule type" value="Genomic_DNA"/>
</dbReference>